<comment type="caution">
    <text evidence="3">The sequence shown here is derived from an EMBL/GenBank/DDBJ whole genome shotgun (WGS) entry which is preliminary data.</text>
</comment>
<dbReference type="AlphaFoldDB" id="Q0EVQ6"/>
<dbReference type="STRING" id="314344.AL013_08215"/>
<protein>
    <submittedName>
        <fullName evidence="3">Uncharacterized protein</fullName>
    </submittedName>
</protein>
<keyword evidence="1" id="KW-1133">Transmembrane helix</keyword>
<keyword evidence="2" id="KW-0732">Signal</keyword>
<dbReference type="HOGENOM" id="CLU_174724_0_0_0"/>
<feature type="signal peptide" evidence="2">
    <location>
        <begin position="1"/>
        <end position="23"/>
    </location>
</feature>
<dbReference type="eggNOG" id="ENOG502ZV54">
    <property type="taxonomic scope" value="Bacteria"/>
</dbReference>
<dbReference type="OrthoDB" id="9182404at2"/>
<keyword evidence="1" id="KW-0472">Membrane</keyword>
<sequence>MSVSVKYFLLVTALMIACGDAVAATAAAPQTFDLGIESMRSHSYSVFIFIFLMVGIALFLGIIAVFARTGKGAAGLKTGEKVMLGMIVLGVIAAIIFAALQLLDGFLF</sequence>
<dbReference type="InParanoid" id="Q0EVQ6"/>
<organism evidence="3 4">
    <name type="scientific">Mariprofundus ferrooxydans PV-1</name>
    <dbReference type="NCBI Taxonomy" id="314345"/>
    <lineage>
        <taxon>Bacteria</taxon>
        <taxon>Pseudomonadati</taxon>
        <taxon>Pseudomonadota</taxon>
        <taxon>Candidatius Mariprofundia</taxon>
        <taxon>Mariprofundales</taxon>
        <taxon>Mariprofundaceae</taxon>
        <taxon>Mariprofundus</taxon>
    </lineage>
</organism>
<name>Q0EVQ6_9PROT</name>
<feature type="transmembrane region" description="Helical" evidence="1">
    <location>
        <begin position="82"/>
        <end position="103"/>
    </location>
</feature>
<accession>Q0EVQ6</accession>
<dbReference type="PROSITE" id="PS51257">
    <property type="entry name" value="PROKAR_LIPOPROTEIN"/>
    <property type="match status" value="1"/>
</dbReference>
<proteinExistence type="predicted"/>
<feature type="transmembrane region" description="Helical" evidence="1">
    <location>
        <begin position="43"/>
        <end position="70"/>
    </location>
</feature>
<gene>
    <name evidence="3" type="ORF">SPV1_07386</name>
</gene>
<evidence type="ECO:0000313" key="3">
    <source>
        <dbReference type="EMBL" id="EAU53370.1"/>
    </source>
</evidence>
<evidence type="ECO:0000313" key="4">
    <source>
        <dbReference type="Proteomes" id="UP000005297"/>
    </source>
</evidence>
<reference evidence="3 4" key="1">
    <citation type="submission" date="2006-09" db="EMBL/GenBank/DDBJ databases">
        <authorList>
            <person name="Emerson D."/>
            <person name="Ferriera S."/>
            <person name="Johnson J."/>
            <person name="Kravitz S."/>
            <person name="Halpern A."/>
            <person name="Remington K."/>
            <person name="Beeson K."/>
            <person name="Tran B."/>
            <person name="Rogers Y.-H."/>
            <person name="Friedman R."/>
            <person name="Venter J.C."/>
        </authorList>
    </citation>
    <scope>NUCLEOTIDE SEQUENCE [LARGE SCALE GENOMIC DNA]</scope>
    <source>
        <strain evidence="3 4">PV-1</strain>
    </source>
</reference>
<dbReference type="Proteomes" id="UP000005297">
    <property type="component" value="Unassembled WGS sequence"/>
</dbReference>
<dbReference type="EMBL" id="AATS01000027">
    <property type="protein sequence ID" value="EAU53370.1"/>
    <property type="molecule type" value="Genomic_DNA"/>
</dbReference>
<dbReference type="RefSeq" id="WP_009851764.1">
    <property type="nucleotide sequence ID" value="NZ_DS022295.1"/>
</dbReference>
<evidence type="ECO:0000256" key="1">
    <source>
        <dbReference type="SAM" id="Phobius"/>
    </source>
</evidence>
<keyword evidence="4" id="KW-1185">Reference proteome</keyword>
<keyword evidence="1" id="KW-0812">Transmembrane</keyword>
<feature type="chain" id="PRO_5004171330" evidence="2">
    <location>
        <begin position="24"/>
        <end position="108"/>
    </location>
</feature>
<evidence type="ECO:0000256" key="2">
    <source>
        <dbReference type="SAM" id="SignalP"/>
    </source>
</evidence>